<keyword evidence="2" id="KW-0808">Transferase</keyword>
<dbReference type="EMBL" id="LXQA010018044">
    <property type="protein sequence ID" value="MCH90308.1"/>
    <property type="molecule type" value="Genomic_DNA"/>
</dbReference>
<sequence length="183" mass="20907">MSYPKEYGGLGFQNLHLFNMAMVAKQGWNFIVKPHTLVSKVYMAGYFPNSSLFDAHLGAATMNQNEGWKWLWKIQAPPKAKHLLWGICRECLPPRTRLKESRRAWQAAGLEPSISMVLQQHNTARAALLHLCKSNDANTAGKIAMVVWVVWNNRNNWVWNLTKESGQQLGVKAMCLWSDWRAV</sequence>
<evidence type="ECO:0000313" key="2">
    <source>
        <dbReference type="EMBL" id="MCH90328.1"/>
    </source>
</evidence>
<name>A0A392MUG6_9FABA</name>
<proteinExistence type="predicted"/>
<organism evidence="2 3">
    <name type="scientific">Trifolium medium</name>
    <dbReference type="NCBI Taxonomy" id="97028"/>
    <lineage>
        <taxon>Eukaryota</taxon>
        <taxon>Viridiplantae</taxon>
        <taxon>Streptophyta</taxon>
        <taxon>Embryophyta</taxon>
        <taxon>Tracheophyta</taxon>
        <taxon>Spermatophyta</taxon>
        <taxon>Magnoliopsida</taxon>
        <taxon>eudicotyledons</taxon>
        <taxon>Gunneridae</taxon>
        <taxon>Pentapetalae</taxon>
        <taxon>rosids</taxon>
        <taxon>fabids</taxon>
        <taxon>Fabales</taxon>
        <taxon>Fabaceae</taxon>
        <taxon>Papilionoideae</taxon>
        <taxon>50 kb inversion clade</taxon>
        <taxon>NPAAA clade</taxon>
        <taxon>Hologalegina</taxon>
        <taxon>IRL clade</taxon>
        <taxon>Trifolieae</taxon>
        <taxon>Trifolium</taxon>
    </lineage>
</organism>
<reference evidence="2 3" key="1">
    <citation type="journal article" date="2018" name="Front. Plant Sci.">
        <title>Red Clover (Trifolium pratense) and Zigzag Clover (T. medium) - A Picture of Genomic Similarities and Differences.</title>
        <authorList>
            <person name="Dluhosova J."/>
            <person name="Istvanek J."/>
            <person name="Nedelnik J."/>
            <person name="Repkova J."/>
        </authorList>
    </citation>
    <scope>NUCLEOTIDE SEQUENCE [LARGE SCALE GENOMIC DNA]</scope>
    <source>
        <strain evidence="2">10/8</strain>
        <strain evidence="3">cv. 10/8</strain>
        <tissue evidence="2">Leaf</tissue>
    </source>
</reference>
<gene>
    <name evidence="1" type="ORF">A2U01_0011222</name>
    <name evidence="2" type="ORF">A2U01_0011242</name>
</gene>
<dbReference type="AlphaFoldDB" id="A0A392MUG6"/>
<evidence type="ECO:0000313" key="1">
    <source>
        <dbReference type="EMBL" id="MCH90308.1"/>
    </source>
</evidence>
<keyword evidence="3" id="KW-1185">Reference proteome</keyword>
<dbReference type="GO" id="GO:0003964">
    <property type="term" value="F:RNA-directed DNA polymerase activity"/>
    <property type="evidence" value="ECO:0007669"/>
    <property type="project" value="UniProtKB-KW"/>
</dbReference>
<dbReference type="Proteomes" id="UP000265520">
    <property type="component" value="Unassembled WGS sequence"/>
</dbReference>
<keyword evidence="2" id="KW-0695">RNA-directed DNA polymerase</keyword>
<keyword evidence="2" id="KW-0548">Nucleotidyltransferase</keyword>
<accession>A0A392MUG6</accession>
<dbReference type="EMBL" id="LXQA010018077">
    <property type="protein sequence ID" value="MCH90328.1"/>
    <property type="molecule type" value="Genomic_DNA"/>
</dbReference>
<evidence type="ECO:0000313" key="3">
    <source>
        <dbReference type="Proteomes" id="UP000265520"/>
    </source>
</evidence>
<comment type="caution">
    <text evidence="2">The sequence shown here is derived from an EMBL/GenBank/DDBJ whole genome shotgun (WGS) entry which is preliminary data.</text>
</comment>
<protein>
    <submittedName>
        <fullName evidence="2">RNA-directed DNA polymerase (Reverse transcriptase)</fullName>
    </submittedName>
</protein>